<protein>
    <submittedName>
        <fullName evidence="1">Uncharacterized protein</fullName>
    </submittedName>
</protein>
<gene>
    <name evidence="1" type="ORF">K9W46_12210</name>
</gene>
<name>A0A9Y1FNP3_9ARCH</name>
<accession>A0A9Y1FNP3</accession>
<evidence type="ECO:0000313" key="1">
    <source>
        <dbReference type="EMBL" id="UJG43124.1"/>
    </source>
</evidence>
<proteinExistence type="predicted"/>
<reference evidence="1" key="1">
    <citation type="journal article" date="2022" name="Nat. Microbiol.">
        <title>Unique mobile elements and scalable gene flow at the prokaryote-eukaryote boundary revealed by circularized Asgard archaea genomes.</title>
        <authorList>
            <person name="Wu F."/>
            <person name="Speth D.R."/>
            <person name="Philosof A."/>
            <person name="Cremiere A."/>
            <person name="Narayanan A."/>
            <person name="Barco R.A."/>
            <person name="Connon S.A."/>
            <person name="Amend J.P."/>
            <person name="Antoshechkin I.A."/>
            <person name="Orphan V.J."/>
        </authorList>
    </citation>
    <scope>NUCLEOTIDE SEQUENCE</scope>
    <source>
        <strain evidence="1">PR6</strain>
    </source>
</reference>
<organism evidence="1">
    <name type="scientific">Candidatus Heimdallarchaeum endolithica</name>
    <dbReference type="NCBI Taxonomy" id="2876572"/>
    <lineage>
        <taxon>Archaea</taxon>
        <taxon>Promethearchaeati</taxon>
        <taxon>Candidatus Heimdallarchaeota</taxon>
        <taxon>Candidatus Heimdallarchaeia (ex Rinke et al. 2021) (nom. nud.)</taxon>
        <taxon>Candidatus Heimdallarchaeales</taxon>
        <taxon>Candidatus Heimdallarchaeaceae</taxon>
        <taxon>Candidatus Heimdallarchaeum</taxon>
    </lineage>
</organism>
<dbReference type="Proteomes" id="UP001200513">
    <property type="component" value="Chromosome"/>
</dbReference>
<dbReference type="AlphaFoldDB" id="A0A9Y1FNP3"/>
<dbReference type="EMBL" id="CP084167">
    <property type="protein sequence ID" value="UJG43124.1"/>
    <property type="molecule type" value="Genomic_DNA"/>
</dbReference>
<sequence length="98" mass="11972">MWKRERLHGTIIREMKRLGLKYCNSNLSFYRSYYNFSRPHHPLNFLTLREKFMNHLLRFSSAKKCNPCLLSKQTYFVHNKNFEYEKSISGILRKHTKV</sequence>